<dbReference type="EMBL" id="SKFH01000014">
    <property type="protein sequence ID" value="TCZ71028.1"/>
    <property type="molecule type" value="Genomic_DNA"/>
</dbReference>
<dbReference type="Pfam" id="PF19077">
    <property type="entry name" value="Big_13"/>
    <property type="match status" value="1"/>
</dbReference>
<accession>A0A4R4E3W0</accession>
<dbReference type="RefSeq" id="WP_131852111.1">
    <property type="nucleotide sequence ID" value="NZ_SKFH01000014.1"/>
</dbReference>
<evidence type="ECO:0000313" key="4">
    <source>
        <dbReference type="EMBL" id="TCZ71028.1"/>
    </source>
</evidence>
<dbReference type="InterPro" id="IPR016047">
    <property type="entry name" value="M23ase_b-sheet_dom"/>
</dbReference>
<dbReference type="PANTHER" id="PTHR21666">
    <property type="entry name" value="PEPTIDASE-RELATED"/>
    <property type="match status" value="1"/>
</dbReference>
<proteinExistence type="predicted"/>
<dbReference type="InterPro" id="IPR044016">
    <property type="entry name" value="Big_13"/>
</dbReference>
<dbReference type="SUPFAM" id="SSF51261">
    <property type="entry name" value="Duplicated hybrid motif"/>
    <property type="match status" value="1"/>
</dbReference>
<gene>
    <name evidence="4" type="ORF">E0486_10415</name>
</gene>
<dbReference type="InterPro" id="IPR011055">
    <property type="entry name" value="Dup_hybrid_motif"/>
</dbReference>
<organism evidence="4 5">
    <name type="scientific">Flaviaesturariibacter aridisoli</name>
    <dbReference type="NCBI Taxonomy" id="2545761"/>
    <lineage>
        <taxon>Bacteria</taxon>
        <taxon>Pseudomonadati</taxon>
        <taxon>Bacteroidota</taxon>
        <taxon>Chitinophagia</taxon>
        <taxon>Chitinophagales</taxon>
        <taxon>Chitinophagaceae</taxon>
        <taxon>Flaviaestuariibacter</taxon>
    </lineage>
</organism>
<keyword evidence="5" id="KW-1185">Reference proteome</keyword>
<feature type="signal peptide" evidence="1">
    <location>
        <begin position="1"/>
        <end position="19"/>
    </location>
</feature>
<evidence type="ECO:0000313" key="5">
    <source>
        <dbReference type="Proteomes" id="UP000295164"/>
    </source>
</evidence>
<dbReference type="AlphaFoldDB" id="A0A4R4E3W0"/>
<dbReference type="Proteomes" id="UP000295164">
    <property type="component" value="Unassembled WGS sequence"/>
</dbReference>
<dbReference type="CDD" id="cd12797">
    <property type="entry name" value="M23_peptidase"/>
    <property type="match status" value="1"/>
</dbReference>
<keyword evidence="1" id="KW-0732">Signal</keyword>
<feature type="domain" description="M23ase beta-sheet core" evidence="2">
    <location>
        <begin position="50"/>
        <end position="113"/>
    </location>
</feature>
<dbReference type="Pfam" id="PF01551">
    <property type="entry name" value="Peptidase_M23"/>
    <property type="match status" value="1"/>
</dbReference>
<name>A0A4R4E3W0_9BACT</name>
<feature type="chain" id="PRO_5020746023" evidence="1">
    <location>
        <begin position="20"/>
        <end position="551"/>
    </location>
</feature>
<dbReference type="Gene3D" id="2.60.40.10">
    <property type="entry name" value="Immunoglobulins"/>
    <property type="match status" value="1"/>
</dbReference>
<protein>
    <submittedName>
        <fullName evidence="4">M23 family metallopeptidase</fullName>
    </submittedName>
</protein>
<sequence length="551" mass="60996">MKRRTLPALLLAAALPAAAQQYPQNYFRNPLDIPLQLVANFGEIRANHWHMGLDIRTQQRVNLPVYAAADGYVARVGIEPGGFGQAIYIAHPNGYTTLYAHLNAFFPELAAWVKSQQYARESWAGDFVPEPNQFPVHKGQYLALSGSTGASQGPHVHFEIRDSKTENCLNPLLFGMPIADAVPPSINRIALYDRTRSTWAQTPQYVSAGTLIRVGSRRVSFAIGTTDRFSGSNNPNGTYSARLLADGSKVSEFVLDNISYNDTRLINAQLDYRYHSAGGPDLQHLTPLPGATSVGYHVYNGDGTVHLDDEAVHEVLIEAEDAAGNVTRRGLRLQYDPALARSNEAADGERFLPNNVNIFERPDFELYTTDRTVYDTVAVAFGSSDAFTAGAASPLYSFLPKGVPAHDSVTVRIRPAATMDAARSARAVIRNKVGTRTFVQRARWNAGWAMARFRQFGTYQLLVDSEPPTVNTPPANLRGRGSLLFVPHDNLDVIRSFRLEVDSQWLRCSNDKGKSWLYTFDEHFPEGTHELKVTVEDEAGNVTVKTWTVTR</sequence>
<dbReference type="GO" id="GO:0004222">
    <property type="term" value="F:metalloendopeptidase activity"/>
    <property type="evidence" value="ECO:0007669"/>
    <property type="project" value="TreeGrafter"/>
</dbReference>
<evidence type="ECO:0000259" key="3">
    <source>
        <dbReference type="Pfam" id="PF19077"/>
    </source>
</evidence>
<dbReference type="InterPro" id="IPR050570">
    <property type="entry name" value="Cell_wall_metabolism_enzyme"/>
</dbReference>
<evidence type="ECO:0000256" key="1">
    <source>
        <dbReference type="SAM" id="SignalP"/>
    </source>
</evidence>
<evidence type="ECO:0000259" key="2">
    <source>
        <dbReference type="Pfam" id="PF01551"/>
    </source>
</evidence>
<dbReference type="InterPro" id="IPR013783">
    <property type="entry name" value="Ig-like_fold"/>
</dbReference>
<dbReference type="Gene3D" id="2.70.70.10">
    <property type="entry name" value="Glucose Permease (Domain IIA)"/>
    <property type="match status" value="1"/>
</dbReference>
<reference evidence="4 5" key="1">
    <citation type="submission" date="2019-03" db="EMBL/GenBank/DDBJ databases">
        <authorList>
            <person name="Kim M.K.M."/>
        </authorList>
    </citation>
    <scope>NUCLEOTIDE SEQUENCE [LARGE SCALE GENOMIC DNA]</scope>
    <source>
        <strain evidence="4 5">17J68-15</strain>
    </source>
</reference>
<dbReference type="PANTHER" id="PTHR21666:SF285">
    <property type="entry name" value="M23 FAMILY METALLOPEPTIDASE"/>
    <property type="match status" value="1"/>
</dbReference>
<feature type="domain" description="Bacterial Ig-like" evidence="3">
    <location>
        <begin position="500"/>
        <end position="548"/>
    </location>
</feature>
<dbReference type="OrthoDB" id="9810477at2"/>
<comment type="caution">
    <text evidence="4">The sequence shown here is derived from an EMBL/GenBank/DDBJ whole genome shotgun (WGS) entry which is preliminary data.</text>
</comment>